<organism evidence="6 7">
    <name type="scientific">Orchesella dallaii</name>
    <dbReference type="NCBI Taxonomy" id="48710"/>
    <lineage>
        <taxon>Eukaryota</taxon>
        <taxon>Metazoa</taxon>
        <taxon>Ecdysozoa</taxon>
        <taxon>Arthropoda</taxon>
        <taxon>Hexapoda</taxon>
        <taxon>Collembola</taxon>
        <taxon>Entomobryomorpha</taxon>
        <taxon>Entomobryoidea</taxon>
        <taxon>Orchesellidae</taxon>
        <taxon>Orchesellinae</taxon>
        <taxon>Orchesella</taxon>
    </lineage>
</organism>
<reference evidence="6 7" key="1">
    <citation type="submission" date="2024-08" db="EMBL/GenBank/DDBJ databases">
        <authorList>
            <person name="Cucini C."/>
            <person name="Frati F."/>
        </authorList>
    </citation>
    <scope>NUCLEOTIDE SEQUENCE [LARGE SCALE GENOMIC DNA]</scope>
</reference>
<comment type="similarity">
    <text evidence="1">Belongs to the type-B carboxylesterase/lipase family.</text>
</comment>
<evidence type="ECO:0000256" key="3">
    <source>
        <dbReference type="ARBA" id="ARBA00022801"/>
    </source>
</evidence>
<sequence length="507" mass="58759">MEQTEEIAGLSTTMLPACEILVYLDEEMRSVVVDLTILDCEEVLFTAQDISASALKLLLPNVRKVHVDKITSDGLQKLSSVHWALTHFRTRPTWEEFVSSMSGLKDTLIELEFFYHVCFNRTTIFNNISEVTFPKPKCVIATSQYLYINPLSHFGPALENSQQLNINKGTIFLSEHPFSLLVAKNQTKMPLLVGFNEYEGLDITNQILHEKEMVTLVNEHWEEIAHELLRYPRSRTDLTKQINKFYFLKNDTDLNSTDDTINKPTPQPSLTTTPKFYLPTTFLMIYNVNNASDLQVPAPVNTTQQHNTTTVNVLPDDNEEEPTINFKSQYKSFTNLITDRFYTSTMFESVRLHLNNSRIYVYENLYPSEHPVYVTEEHKEKPSIKKVLKDKLNKLTRKKANLTQQLVGFGDDLPLLFKSPEYEIKDNMKDYETSKQLLKLWVQLAKNDTTMTYFKHAWAPVNGTVEDYSLMRFGTTPELPGMRKVSESLKRRLKFWSSRLYFPLINQ</sequence>
<proteinExistence type="inferred from homology"/>
<dbReference type="Proteomes" id="UP001642540">
    <property type="component" value="Unassembled WGS sequence"/>
</dbReference>
<evidence type="ECO:0000256" key="4">
    <source>
        <dbReference type="ARBA" id="ARBA00023180"/>
    </source>
</evidence>
<evidence type="ECO:0000256" key="2">
    <source>
        <dbReference type="ARBA" id="ARBA00022487"/>
    </source>
</evidence>
<dbReference type="PANTHER" id="PTHR43142:SF1">
    <property type="entry name" value="CARBOXYLIC ESTER HYDROLASE"/>
    <property type="match status" value="1"/>
</dbReference>
<evidence type="ECO:0000313" key="6">
    <source>
        <dbReference type="EMBL" id="CAL8129372.1"/>
    </source>
</evidence>
<name>A0ABP1RK26_9HEXA</name>
<protein>
    <recommendedName>
        <fullName evidence="5">Carboxylesterase type B domain-containing protein</fullName>
    </recommendedName>
</protein>
<dbReference type="SUPFAM" id="SSF53474">
    <property type="entry name" value="alpha/beta-Hydrolases"/>
    <property type="match status" value="1"/>
</dbReference>
<dbReference type="InterPro" id="IPR002018">
    <property type="entry name" value="CarbesteraseB"/>
</dbReference>
<gene>
    <name evidence="6" type="ORF">ODALV1_LOCUS23128</name>
</gene>
<keyword evidence="3" id="KW-0378">Hydrolase</keyword>
<dbReference type="EMBL" id="CAXLJM020000076">
    <property type="protein sequence ID" value="CAL8129372.1"/>
    <property type="molecule type" value="Genomic_DNA"/>
</dbReference>
<dbReference type="Gene3D" id="3.40.50.1820">
    <property type="entry name" value="alpha/beta hydrolase"/>
    <property type="match status" value="2"/>
</dbReference>
<accession>A0ABP1RK26</accession>
<evidence type="ECO:0000259" key="5">
    <source>
        <dbReference type="Pfam" id="PF00135"/>
    </source>
</evidence>
<keyword evidence="4" id="KW-0325">Glycoprotein</keyword>
<evidence type="ECO:0000313" key="7">
    <source>
        <dbReference type="Proteomes" id="UP001642540"/>
    </source>
</evidence>
<feature type="domain" description="Carboxylesterase type B" evidence="5">
    <location>
        <begin position="319"/>
        <end position="486"/>
    </location>
</feature>
<comment type="caution">
    <text evidence="6">The sequence shown here is derived from an EMBL/GenBank/DDBJ whole genome shotgun (WGS) entry which is preliminary data.</text>
</comment>
<keyword evidence="2" id="KW-0719">Serine esterase</keyword>
<dbReference type="Pfam" id="PF00135">
    <property type="entry name" value="COesterase"/>
    <property type="match status" value="1"/>
</dbReference>
<dbReference type="PANTHER" id="PTHR43142">
    <property type="entry name" value="CARBOXYLIC ESTER HYDROLASE"/>
    <property type="match status" value="1"/>
</dbReference>
<dbReference type="InterPro" id="IPR029058">
    <property type="entry name" value="AB_hydrolase_fold"/>
</dbReference>
<evidence type="ECO:0000256" key="1">
    <source>
        <dbReference type="ARBA" id="ARBA00005964"/>
    </source>
</evidence>
<keyword evidence="7" id="KW-1185">Reference proteome</keyword>